<keyword evidence="14" id="KW-0464">Manganese</keyword>
<dbReference type="Pfam" id="PF03120">
    <property type="entry name" value="OB_DNA_ligase"/>
    <property type="match status" value="1"/>
</dbReference>
<dbReference type="Gene3D" id="1.10.287.610">
    <property type="entry name" value="Helix hairpin bin"/>
    <property type="match status" value="1"/>
</dbReference>
<dbReference type="Pfam" id="PF03119">
    <property type="entry name" value="DNA_ligase_ZBD"/>
    <property type="match status" value="1"/>
</dbReference>
<keyword evidence="10 14" id="KW-0520">NAD</keyword>
<comment type="caution">
    <text evidence="14">Lacks conserved residue(s) required for the propagation of feature annotation.</text>
</comment>
<comment type="cofactor">
    <cofactor evidence="14">
        <name>Mg(2+)</name>
        <dbReference type="ChEBI" id="CHEBI:18420"/>
    </cofactor>
    <cofactor evidence="14">
        <name>Mn(2+)</name>
        <dbReference type="ChEBI" id="CHEBI:29035"/>
    </cofactor>
</comment>
<feature type="binding site" evidence="14">
    <location>
        <position position="176"/>
    </location>
    <ligand>
        <name>NAD(+)</name>
        <dbReference type="ChEBI" id="CHEBI:57540"/>
    </ligand>
</feature>
<dbReference type="PROSITE" id="PS01056">
    <property type="entry name" value="DNA_LIGASE_N2"/>
    <property type="match status" value="1"/>
</dbReference>
<keyword evidence="9 14" id="KW-0460">Magnesium</keyword>
<dbReference type="FunFam" id="1.10.150.20:FF:000007">
    <property type="entry name" value="DNA ligase"/>
    <property type="match status" value="1"/>
</dbReference>
<dbReference type="EMBL" id="NSKD01000002">
    <property type="protein sequence ID" value="PAU80954.1"/>
    <property type="molecule type" value="Genomic_DNA"/>
</dbReference>
<keyword evidence="8 14" id="KW-0862">Zinc</keyword>
<dbReference type="SMART" id="SM00292">
    <property type="entry name" value="BRCT"/>
    <property type="match status" value="1"/>
</dbReference>
<dbReference type="InterPro" id="IPR033136">
    <property type="entry name" value="DNA_ligase_CS"/>
</dbReference>
<keyword evidence="7 14" id="KW-0227">DNA damage</keyword>
<evidence type="ECO:0000256" key="11">
    <source>
        <dbReference type="ARBA" id="ARBA00023204"/>
    </source>
</evidence>
<dbReference type="NCBIfam" id="NF005932">
    <property type="entry name" value="PRK07956.1"/>
    <property type="match status" value="1"/>
</dbReference>
<keyword evidence="18" id="KW-1185">Reference proteome</keyword>
<dbReference type="SUPFAM" id="SSF47781">
    <property type="entry name" value="RuvA domain 2-like"/>
    <property type="match status" value="1"/>
</dbReference>
<dbReference type="PANTHER" id="PTHR23389:SF9">
    <property type="entry name" value="DNA LIGASE"/>
    <property type="match status" value="1"/>
</dbReference>
<dbReference type="OrthoDB" id="9759736at2"/>
<evidence type="ECO:0000259" key="16">
    <source>
        <dbReference type="PROSITE" id="PS50172"/>
    </source>
</evidence>
<dbReference type="InterPro" id="IPR018239">
    <property type="entry name" value="DNA_ligase_AS"/>
</dbReference>
<dbReference type="InterPro" id="IPR004150">
    <property type="entry name" value="NAD_DNA_ligase_OB"/>
</dbReference>
<keyword evidence="11 14" id="KW-0234">DNA repair</keyword>
<dbReference type="PANTHER" id="PTHR23389">
    <property type="entry name" value="CHROMOSOME TRANSMISSION FIDELITY FACTOR 18"/>
    <property type="match status" value="1"/>
</dbReference>
<evidence type="ECO:0000256" key="7">
    <source>
        <dbReference type="ARBA" id="ARBA00022763"/>
    </source>
</evidence>
<feature type="active site" description="N6-AMP-lysine intermediate" evidence="14">
    <location>
        <position position="118"/>
    </location>
</feature>
<dbReference type="GO" id="GO:0006281">
    <property type="term" value="P:DNA repair"/>
    <property type="evidence" value="ECO:0007669"/>
    <property type="project" value="UniProtKB-KW"/>
</dbReference>
<dbReference type="Gene3D" id="1.10.150.20">
    <property type="entry name" value="5' to 3' exonuclease, C-terminal subdomain"/>
    <property type="match status" value="2"/>
</dbReference>
<evidence type="ECO:0000256" key="8">
    <source>
        <dbReference type="ARBA" id="ARBA00022833"/>
    </source>
</evidence>
<evidence type="ECO:0000256" key="6">
    <source>
        <dbReference type="ARBA" id="ARBA00022723"/>
    </source>
</evidence>
<dbReference type="Pfam" id="PF22745">
    <property type="entry name" value="Nlig-Ia"/>
    <property type="match status" value="1"/>
</dbReference>
<evidence type="ECO:0000256" key="5">
    <source>
        <dbReference type="ARBA" id="ARBA00022705"/>
    </source>
</evidence>
<dbReference type="Pfam" id="PF01653">
    <property type="entry name" value="DNA_ligase_aden"/>
    <property type="match status" value="1"/>
</dbReference>
<comment type="caution">
    <text evidence="17">The sequence shown here is derived from an EMBL/GenBank/DDBJ whole genome shotgun (WGS) entry which is preliminary data.</text>
</comment>
<dbReference type="InterPro" id="IPR041663">
    <property type="entry name" value="DisA/LigA_HHH"/>
</dbReference>
<feature type="binding site" evidence="14">
    <location>
        <position position="139"/>
    </location>
    <ligand>
        <name>NAD(+)</name>
        <dbReference type="ChEBI" id="CHEBI:57540"/>
    </ligand>
</feature>
<feature type="binding site" evidence="14">
    <location>
        <position position="116"/>
    </location>
    <ligand>
        <name>NAD(+)</name>
        <dbReference type="ChEBI" id="CHEBI:57540"/>
    </ligand>
</feature>
<protein>
    <recommendedName>
        <fullName evidence="3 14">DNA ligase</fullName>
        <ecNumber evidence="2 14">6.5.1.2</ecNumber>
    </recommendedName>
    <alternativeName>
        <fullName evidence="14">Polydeoxyribonucleotide synthase [NAD(+)]</fullName>
    </alternativeName>
</protein>
<dbReference type="InterPro" id="IPR010994">
    <property type="entry name" value="RuvA_2-like"/>
</dbReference>
<evidence type="ECO:0000256" key="4">
    <source>
        <dbReference type="ARBA" id="ARBA00022598"/>
    </source>
</evidence>
<evidence type="ECO:0000313" key="18">
    <source>
        <dbReference type="Proteomes" id="UP000218896"/>
    </source>
</evidence>
<evidence type="ECO:0000256" key="15">
    <source>
        <dbReference type="RuleBase" id="RU000618"/>
    </source>
</evidence>
<feature type="binding site" evidence="14">
    <location>
        <position position="411"/>
    </location>
    <ligand>
        <name>Zn(2+)</name>
        <dbReference type="ChEBI" id="CHEBI:29105"/>
    </ligand>
</feature>
<dbReference type="FunFam" id="1.10.150.20:FF:000006">
    <property type="entry name" value="DNA ligase"/>
    <property type="match status" value="1"/>
</dbReference>
<dbReference type="InterPro" id="IPR013840">
    <property type="entry name" value="DNAligase_N"/>
</dbReference>
<evidence type="ECO:0000256" key="2">
    <source>
        <dbReference type="ARBA" id="ARBA00012722"/>
    </source>
</evidence>
<dbReference type="GO" id="GO:0005829">
    <property type="term" value="C:cytosol"/>
    <property type="evidence" value="ECO:0007669"/>
    <property type="project" value="TreeGrafter"/>
</dbReference>
<dbReference type="InterPro" id="IPR001357">
    <property type="entry name" value="BRCT_dom"/>
</dbReference>
<feature type="domain" description="BRCT" evidence="16">
    <location>
        <begin position="594"/>
        <end position="673"/>
    </location>
</feature>
<evidence type="ECO:0000256" key="3">
    <source>
        <dbReference type="ARBA" id="ARBA00013308"/>
    </source>
</evidence>
<feature type="binding site" evidence="14">
    <location>
        <position position="293"/>
    </location>
    <ligand>
        <name>NAD(+)</name>
        <dbReference type="ChEBI" id="CHEBI:57540"/>
    </ligand>
</feature>
<dbReference type="SUPFAM" id="SSF50249">
    <property type="entry name" value="Nucleic acid-binding proteins"/>
    <property type="match status" value="1"/>
</dbReference>
<keyword evidence="6 14" id="KW-0479">Metal-binding</keyword>
<feature type="binding site" evidence="14">
    <location>
        <begin position="35"/>
        <end position="39"/>
    </location>
    <ligand>
        <name>NAD(+)</name>
        <dbReference type="ChEBI" id="CHEBI:57540"/>
    </ligand>
</feature>
<sequence length="673" mass="75595">MTREDSPEQRIDALRREIDHHNYRYYALDDPEVSDEHYDRLLRQLQELEAQHPELVTAESPTQRVGVAPESLFAEAPHETPMLSLDNAFDEDELRDFDRRVRERLGRDEPVDYACEPKLDGLAISLLYRNGVLHRAATRGDGYTGEDITANVRTIRAIPLQLYGDDYPDAFEVRGEAYMPLDGFERLNQQLAEAGEKTFVNPRNAAAGSLRNKDPRVPARRPLSFCSYSVDVPKDAGLPARHYDQLLKLRDWGFRIDPEIRRVTGIEDCITYYREMLEKRESLNYEIDGIVYKVNDLALQDRLGFVSRAPRWAIATKFPAHEVMTRVREVAFQVGRTGAITPVARLDPVFVGGVTVSNTTLHNMDEIERLGLREGDWVMIRRAGDVIPQVVRVLTEKRPDDTRVIELPEACPECGSAIEQPEDEAVARCTGGLFCPAQRKEAIRHYASRRALDIEGLGEQWVNVLVDEGMVETVADLYHLKTQDLTRLERMGEKSASNLVNAIADSREPDLDRLIYALGIREVGEATARGLARHFGDLDALMEADEEQLQEIEDVGPVVAGHIRSFFAEPHNREIIQRLREAGVSYRAPERVDDSESPFSGTTVVVTGTLERYSRDQARAALEARGAKVAGSVSSNTDYLVAGEGGGSKLSKARQQGVSILDEATFLEWLGEA</sequence>
<dbReference type="AlphaFoldDB" id="A0A2A2F8A0"/>
<dbReference type="PROSITE" id="PS50172">
    <property type="entry name" value="BRCT"/>
    <property type="match status" value="1"/>
</dbReference>
<dbReference type="FunFam" id="2.40.50.140:FF:000012">
    <property type="entry name" value="DNA ligase"/>
    <property type="match status" value="1"/>
</dbReference>
<dbReference type="CDD" id="cd00114">
    <property type="entry name" value="LIGANc"/>
    <property type="match status" value="1"/>
</dbReference>
<gene>
    <name evidence="14 17" type="primary">ligA</name>
    <name evidence="17" type="ORF">CK501_05145</name>
</gene>
<dbReference type="EC" id="6.5.1.2" evidence="2 14"/>
<dbReference type="Gene3D" id="6.20.10.30">
    <property type="match status" value="1"/>
</dbReference>
<dbReference type="Gene3D" id="2.40.50.140">
    <property type="entry name" value="Nucleic acid-binding proteins"/>
    <property type="match status" value="1"/>
</dbReference>
<dbReference type="SUPFAM" id="SSF56091">
    <property type="entry name" value="DNA ligase/mRNA capping enzyme, catalytic domain"/>
    <property type="match status" value="1"/>
</dbReference>
<evidence type="ECO:0000256" key="12">
    <source>
        <dbReference type="ARBA" id="ARBA00034005"/>
    </source>
</evidence>
<dbReference type="FunFam" id="3.30.470.30:FF:000001">
    <property type="entry name" value="DNA ligase"/>
    <property type="match status" value="1"/>
</dbReference>
<dbReference type="InterPro" id="IPR012340">
    <property type="entry name" value="NA-bd_OB-fold"/>
</dbReference>
<comment type="catalytic activity">
    <reaction evidence="12 14 15">
        <text>NAD(+) + (deoxyribonucleotide)n-3'-hydroxyl + 5'-phospho-(deoxyribonucleotide)m = (deoxyribonucleotide)n+m + AMP + beta-nicotinamide D-nucleotide.</text>
        <dbReference type="EC" id="6.5.1.2"/>
    </reaction>
</comment>
<dbReference type="InterPro" id="IPR013839">
    <property type="entry name" value="DNAligase_adenylation"/>
</dbReference>
<dbReference type="GO" id="GO:0046872">
    <property type="term" value="F:metal ion binding"/>
    <property type="evidence" value="ECO:0007669"/>
    <property type="project" value="UniProtKB-KW"/>
</dbReference>
<comment type="function">
    <text evidence="1 14">DNA ligase that catalyzes the formation of phosphodiester linkages between 5'-phosphoryl and 3'-hydroxyl groups in double-stranded DNA using NAD as a coenzyme and as the energy source for the reaction. It is essential for DNA replication and repair of damaged DNA.</text>
</comment>
<reference evidence="17 18" key="1">
    <citation type="submission" date="2017-08" db="EMBL/GenBank/DDBJ databases">
        <title>Halovibrio sewagensis sp. nov., isolated from wastewater of high salinity.</title>
        <authorList>
            <person name="Dong X."/>
            <person name="Zhang G."/>
        </authorList>
    </citation>
    <scope>NUCLEOTIDE SEQUENCE [LARGE SCALE GENOMIC DNA]</scope>
    <source>
        <strain evidence="17 18">YL5-2</strain>
    </source>
</reference>
<proteinExistence type="inferred from homology"/>
<dbReference type="RefSeq" id="WP_095616682.1">
    <property type="nucleotide sequence ID" value="NZ_NSKD01000002.1"/>
</dbReference>
<keyword evidence="5 14" id="KW-0235">DNA replication</keyword>
<dbReference type="Gene3D" id="3.30.470.30">
    <property type="entry name" value="DNA ligase/mRNA capping enzyme"/>
    <property type="match status" value="1"/>
</dbReference>
<feature type="binding site" evidence="14">
    <location>
        <position position="435"/>
    </location>
    <ligand>
        <name>Zn(2+)</name>
        <dbReference type="ChEBI" id="CHEBI:29105"/>
    </ligand>
</feature>
<dbReference type="CDD" id="cd17748">
    <property type="entry name" value="BRCT_DNA_ligase_like"/>
    <property type="match status" value="1"/>
</dbReference>
<feature type="binding site" evidence="14">
    <location>
        <begin position="84"/>
        <end position="85"/>
    </location>
    <ligand>
        <name>NAD(+)</name>
        <dbReference type="ChEBI" id="CHEBI:57540"/>
    </ligand>
</feature>
<feature type="binding site" evidence="14">
    <location>
        <position position="414"/>
    </location>
    <ligand>
        <name>Zn(2+)</name>
        <dbReference type="ChEBI" id="CHEBI:29105"/>
    </ligand>
</feature>
<dbReference type="InterPro" id="IPR001679">
    <property type="entry name" value="DNA_ligase"/>
</dbReference>
<organism evidence="17 18">
    <name type="scientific">Halovibrio salipaludis</name>
    <dbReference type="NCBI Taxonomy" id="2032626"/>
    <lineage>
        <taxon>Bacteria</taxon>
        <taxon>Pseudomonadati</taxon>
        <taxon>Pseudomonadota</taxon>
        <taxon>Gammaproteobacteria</taxon>
        <taxon>Oceanospirillales</taxon>
        <taxon>Halomonadaceae</taxon>
        <taxon>Halovibrio</taxon>
    </lineage>
</organism>
<comment type="similarity">
    <text evidence="13 14">Belongs to the NAD-dependent DNA ligase family. LigA subfamily.</text>
</comment>
<dbReference type="Pfam" id="PF00533">
    <property type="entry name" value="BRCT"/>
    <property type="match status" value="1"/>
</dbReference>
<evidence type="ECO:0000256" key="1">
    <source>
        <dbReference type="ARBA" id="ARBA00004067"/>
    </source>
</evidence>
<dbReference type="SUPFAM" id="SSF52113">
    <property type="entry name" value="BRCT domain"/>
    <property type="match status" value="1"/>
</dbReference>
<evidence type="ECO:0000256" key="13">
    <source>
        <dbReference type="ARBA" id="ARBA00060881"/>
    </source>
</evidence>
<dbReference type="SMART" id="SM00532">
    <property type="entry name" value="LIGANc"/>
    <property type="match status" value="1"/>
</dbReference>
<dbReference type="HAMAP" id="MF_01588">
    <property type="entry name" value="DNA_ligase_A"/>
    <property type="match status" value="1"/>
</dbReference>
<dbReference type="Proteomes" id="UP000218896">
    <property type="component" value="Unassembled WGS sequence"/>
</dbReference>
<dbReference type="Pfam" id="PF14520">
    <property type="entry name" value="HHH_5"/>
    <property type="match status" value="1"/>
</dbReference>
<dbReference type="GO" id="GO:0003677">
    <property type="term" value="F:DNA binding"/>
    <property type="evidence" value="ECO:0007669"/>
    <property type="project" value="InterPro"/>
</dbReference>
<evidence type="ECO:0000256" key="9">
    <source>
        <dbReference type="ARBA" id="ARBA00022842"/>
    </source>
</evidence>
<dbReference type="InterPro" id="IPR003583">
    <property type="entry name" value="Hlx-hairpin-Hlx_DNA-bd_motif"/>
</dbReference>
<accession>A0A2A2F8A0</accession>
<dbReference type="GO" id="GO:0006260">
    <property type="term" value="P:DNA replication"/>
    <property type="evidence" value="ECO:0007669"/>
    <property type="project" value="UniProtKB-KW"/>
</dbReference>
<dbReference type="InterPro" id="IPR036420">
    <property type="entry name" value="BRCT_dom_sf"/>
</dbReference>
<dbReference type="PROSITE" id="PS01055">
    <property type="entry name" value="DNA_LIGASE_N1"/>
    <property type="match status" value="1"/>
</dbReference>
<dbReference type="Gene3D" id="3.40.50.10190">
    <property type="entry name" value="BRCT domain"/>
    <property type="match status" value="1"/>
</dbReference>
<keyword evidence="4 14" id="KW-0436">Ligase</keyword>
<name>A0A2A2F8A0_9GAMM</name>
<evidence type="ECO:0000256" key="10">
    <source>
        <dbReference type="ARBA" id="ARBA00023027"/>
    </source>
</evidence>
<dbReference type="SMART" id="SM00278">
    <property type="entry name" value="HhH1"/>
    <property type="match status" value="4"/>
</dbReference>
<dbReference type="PIRSF" id="PIRSF001604">
    <property type="entry name" value="LigA"/>
    <property type="match status" value="1"/>
</dbReference>
<evidence type="ECO:0000256" key="14">
    <source>
        <dbReference type="HAMAP-Rule" id="MF_01588"/>
    </source>
</evidence>
<dbReference type="NCBIfam" id="TIGR00575">
    <property type="entry name" value="dnlj"/>
    <property type="match status" value="1"/>
</dbReference>
<dbReference type="InterPro" id="IPR004149">
    <property type="entry name" value="Znf_DNAligase_C4"/>
</dbReference>
<feature type="binding site" evidence="14">
    <location>
        <position position="317"/>
    </location>
    <ligand>
        <name>NAD(+)</name>
        <dbReference type="ChEBI" id="CHEBI:57540"/>
    </ligand>
</feature>
<evidence type="ECO:0000313" key="17">
    <source>
        <dbReference type="EMBL" id="PAU80954.1"/>
    </source>
</evidence>
<dbReference type="FunFam" id="1.10.287.610:FF:000002">
    <property type="entry name" value="DNA ligase"/>
    <property type="match status" value="1"/>
</dbReference>
<dbReference type="Pfam" id="PF12826">
    <property type="entry name" value="HHH_2"/>
    <property type="match status" value="1"/>
</dbReference>
<dbReference type="GO" id="GO:0003911">
    <property type="term" value="F:DNA ligase (NAD+) activity"/>
    <property type="evidence" value="ECO:0007669"/>
    <property type="project" value="UniProtKB-UniRule"/>
</dbReference>